<evidence type="ECO:0000313" key="5">
    <source>
        <dbReference type="Proteomes" id="UP000504610"/>
    </source>
</evidence>
<dbReference type="GO" id="GO:0005737">
    <property type="term" value="C:cytoplasm"/>
    <property type="evidence" value="ECO:0007669"/>
    <property type="project" value="UniProtKB-ARBA"/>
</dbReference>
<dbReference type="InterPro" id="IPR008949">
    <property type="entry name" value="Isoprenoid_synthase_dom_sf"/>
</dbReference>
<dbReference type="GO" id="GO:0008299">
    <property type="term" value="P:isoprenoid biosynthetic process"/>
    <property type="evidence" value="ECO:0007669"/>
    <property type="project" value="InterPro"/>
</dbReference>
<dbReference type="CDD" id="cd00867">
    <property type="entry name" value="Trans_IPPS"/>
    <property type="match status" value="1"/>
</dbReference>
<dbReference type="InterPro" id="IPR033749">
    <property type="entry name" value="Polyprenyl_synt_CS"/>
</dbReference>
<dbReference type="Gene3D" id="1.10.600.10">
    <property type="entry name" value="Farnesyl Diphosphate Synthase"/>
    <property type="match status" value="1"/>
</dbReference>
<dbReference type="GeneID" id="108807721"/>
<dbReference type="Proteomes" id="UP000504610">
    <property type="component" value="Chromosome 6"/>
</dbReference>
<reference evidence="5" key="1">
    <citation type="journal article" date="2019" name="Database">
        <title>The radish genome database (RadishGD): an integrated information resource for radish genomics.</title>
        <authorList>
            <person name="Yu H.J."/>
            <person name="Baek S."/>
            <person name="Lee Y.J."/>
            <person name="Cho A."/>
            <person name="Mun J.H."/>
        </authorList>
    </citation>
    <scope>NUCLEOTIDE SEQUENCE [LARGE SCALE GENOMIC DNA]</scope>
    <source>
        <strain evidence="5">cv. WK10039</strain>
    </source>
</reference>
<keyword evidence="4" id="KW-0460">Magnesium</keyword>
<dbReference type="OrthoDB" id="6921389at2759"/>
<evidence type="ECO:0000256" key="2">
    <source>
        <dbReference type="ARBA" id="ARBA00006706"/>
    </source>
</evidence>
<evidence type="ECO:0000256" key="4">
    <source>
        <dbReference type="ARBA" id="ARBA00022842"/>
    </source>
</evidence>
<comment type="cofactor">
    <cofactor evidence="1">
        <name>Mg(2+)</name>
        <dbReference type="ChEBI" id="CHEBI:18420"/>
    </cofactor>
</comment>
<accession>A0A9W3BUA7</accession>
<reference evidence="6" key="2">
    <citation type="submission" date="2025-08" db="UniProtKB">
        <authorList>
            <consortium name="RefSeq"/>
        </authorList>
    </citation>
    <scope>IDENTIFICATION</scope>
    <source>
        <tissue evidence="6">Leaf</tissue>
    </source>
</reference>
<keyword evidence="3" id="KW-0479">Metal-binding</keyword>
<sequence>MEKLKGKDTKSALQPLHAIEEEDAFLALSVTHTLAATSENVPPSRVSRAVFEMMKAVGTDGLVAGQAADLAGEKMVLVENDKRLEYLEFIHIHKTAALLEALVMGCIVGGGSDEEVERLRRYARCVGLMYQVVDDVLDVTKSSEELGKTAGKDLIAGKLTYPRVMGVEKSKEYVEKLNREACEHLQGFDSDKVAPL</sequence>
<evidence type="ECO:0000313" key="6">
    <source>
        <dbReference type="RefSeq" id="XP_056842861.1"/>
    </source>
</evidence>
<keyword evidence="5" id="KW-1185">Reference proteome</keyword>
<organism evidence="5 6">
    <name type="scientific">Raphanus sativus</name>
    <name type="common">Radish</name>
    <name type="synonym">Raphanus raphanistrum var. sativus</name>
    <dbReference type="NCBI Taxonomy" id="3726"/>
    <lineage>
        <taxon>Eukaryota</taxon>
        <taxon>Viridiplantae</taxon>
        <taxon>Streptophyta</taxon>
        <taxon>Embryophyta</taxon>
        <taxon>Tracheophyta</taxon>
        <taxon>Spermatophyta</taxon>
        <taxon>Magnoliopsida</taxon>
        <taxon>eudicotyledons</taxon>
        <taxon>Gunneridae</taxon>
        <taxon>Pentapetalae</taxon>
        <taxon>rosids</taxon>
        <taxon>malvids</taxon>
        <taxon>Brassicales</taxon>
        <taxon>Brassicaceae</taxon>
        <taxon>Brassiceae</taxon>
        <taxon>Raphanus</taxon>
    </lineage>
</organism>
<protein>
    <submittedName>
        <fullName evidence="6">Geranylgeranyl pyrophosphate synthase 10, mitochondrial-like</fullName>
    </submittedName>
</protein>
<dbReference type="SUPFAM" id="SSF48576">
    <property type="entry name" value="Terpenoid synthases"/>
    <property type="match status" value="1"/>
</dbReference>
<dbReference type="PROSITE" id="PS00444">
    <property type="entry name" value="POLYPRENYL_SYNTHASE_2"/>
    <property type="match status" value="1"/>
</dbReference>
<proteinExistence type="inferred from homology"/>
<gene>
    <name evidence="6" type="primary">LOC108807721</name>
</gene>
<name>A0A9W3BUA7_RAPSA</name>
<dbReference type="Pfam" id="PF00348">
    <property type="entry name" value="polyprenyl_synt"/>
    <property type="match status" value="1"/>
</dbReference>
<evidence type="ECO:0000256" key="3">
    <source>
        <dbReference type="ARBA" id="ARBA00022723"/>
    </source>
</evidence>
<evidence type="ECO:0000256" key="1">
    <source>
        <dbReference type="ARBA" id="ARBA00001946"/>
    </source>
</evidence>
<comment type="similarity">
    <text evidence="2">Belongs to the FPP/GGPP synthase family.</text>
</comment>
<dbReference type="PANTHER" id="PTHR43281:SF20">
    <property type="entry name" value="GERANYLGERANYL PYROPHOSPHATE SYNTHASE 10, MITOCHONDRIAL"/>
    <property type="match status" value="1"/>
</dbReference>
<dbReference type="AlphaFoldDB" id="A0A9W3BUA7"/>
<dbReference type="GO" id="GO:0046872">
    <property type="term" value="F:metal ion binding"/>
    <property type="evidence" value="ECO:0007669"/>
    <property type="project" value="UniProtKB-KW"/>
</dbReference>
<dbReference type="GO" id="GO:0004311">
    <property type="term" value="F:geranylgeranyl diphosphate synthase activity"/>
    <property type="evidence" value="ECO:0007669"/>
    <property type="project" value="TreeGrafter"/>
</dbReference>
<dbReference type="RefSeq" id="XP_056842861.1">
    <property type="nucleotide sequence ID" value="XM_056986881.1"/>
</dbReference>
<dbReference type="PANTHER" id="PTHR43281">
    <property type="entry name" value="FARNESYL DIPHOSPHATE SYNTHASE"/>
    <property type="match status" value="1"/>
</dbReference>
<dbReference type="KEGG" id="rsz:108807721"/>
<dbReference type="InterPro" id="IPR000092">
    <property type="entry name" value="Polyprenyl_synt"/>
</dbReference>